<sequence length="267" mass="28463">MGLCPPGREDGDSCYRNPRLCCPAGLSHQGSRASPKAPSLDIGVDPFNHDFATKGASGSAQQGYDRHLASDMPKRISSPHSRPVNYGRDASPRYKSFHSSPFFPGSPNLVALPSTKPLQADPRYAPDPSINKFGTGEGFRAGIGPGWGRFEHGPSILDPRPGSGPRAVLSPERNPGSGRGQRSADERPSLHLSSVKPVTCLLARTGLISTRPDAANTLSIRNVNNPSGTASVQYPVIDSHDAHMTKIDSFKEGNCKGMLLLLGKFTL</sequence>
<reference evidence="2" key="2">
    <citation type="submission" date="2023-06" db="EMBL/GenBank/DDBJ databases">
        <authorList>
            <consortium name="Lawrence Berkeley National Laboratory"/>
            <person name="Haridas S."/>
            <person name="Hensen N."/>
            <person name="Bonometti L."/>
            <person name="Westerberg I."/>
            <person name="Brannstrom I.O."/>
            <person name="Guillou S."/>
            <person name="Cros-Aarteil S."/>
            <person name="Calhoun S."/>
            <person name="Kuo A."/>
            <person name="Mondo S."/>
            <person name="Pangilinan J."/>
            <person name="Riley R."/>
            <person name="Labutti K."/>
            <person name="Andreopoulos B."/>
            <person name="Lipzen A."/>
            <person name="Chen C."/>
            <person name="Yanf M."/>
            <person name="Daum C."/>
            <person name="Ng V."/>
            <person name="Clum A."/>
            <person name="Steindorff A."/>
            <person name="Ohm R."/>
            <person name="Martin F."/>
            <person name="Silar P."/>
            <person name="Natvig D."/>
            <person name="Lalanne C."/>
            <person name="Gautier V."/>
            <person name="Ament-Velasquez S.L."/>
            <person name="Kruys A."/>
            <person name="Hutchinson M.I."/>
            <person name="Powell A.J."/>
            <person name="Barry K."/>
            <person name="Miller A.N."/>
            <person name="Grigoriev I.V."/>
            <person name="Debuchy R."/>
            <person name="Gladieux P."/>
            <person name="Thoren M.H."/>
            <person name="Johannesson H."/>
        </authorList>
    </citation>
    <scope>NUCLEOTIDE SEQUENCE</scope>
    <source>
        <strain evidence="2">CBS 955.72</strain>
    </source>
</reference>
<accession>A0AAJ0MC97</accession>
<name>A0AAJ0MC97_9PEZI</name>
<reference evidence="2" key="1">
    <citation type="journal article" date="2023" name="Mol. Phylogenet. Evol.">
        <title>Genome-scale phylogeny and comparative genomics of the fungal order Sordariales.</title>
        <authorList>
            <person name="Hensen N."/>
            <person name="Bonometti L."/>
            <person name="Westerberg I."/>
            <person name="Brannstrom I.O."/>
            <person name="Guillou S."/>
            <person name="Cros-Aarteil S."/>
            <person name="Calhoun S."/>
            <person name="Haridas S."/>
            <person name="Kuo A."/>
            <person name="Mondo S."/>
            <person name="Pangilinan J."/>
            <person name="Riley R."/>
            <person name="LaButti K."/>
            <person name="Andreopoulos B."/>
            <person name="Lipzen A."/>
            <person name="Chen C."/>
            <person name="Yan M."/>
            <person name="Daum C."/>
            <person name="Ng V."/>
            <person name="Clum A."/>
            <person name="Steindorff A."/>
            <person name="Ohm R.A."/>
            <person name="Martin F."/>
            <person name="Silar P."/>
            <person name="Natvig D.O."/>
            <person name="Lalanne C."/>
            <person name="Gautier V."/>
            <person name="Ament-Velasquez S.L."/>
            <person name="Kruys A."/>
            <person name="Hutchinson M.I."/>
            <person name="Powell A.J."/>
            <person name="Barry K."/>
            <person name="Miller A.N."/>
            <person name="Grigoriev I.V."/>
            <person name="Debuchy R."/>
            <person name="Gladieux P."/>
            <person name="Hiltunen Thoren M."/>
            <person name="Johannesson H."/>
        </authorList>
    </citation>
    <scope>NUCLEOTIDE SEQUENCE</scope>
    <source>
        <strain evidence="2">CBS 955.72</strain>
    </source>
</reference>
<proteinExistence type="predicted"/>
<evidence type="ECO:0000313" key="2">
    <source>
        <dbReference type="EMBL" id="KAK3349389.1"/>
    </source>
</evidence>
<keyword evidence="3" id="KW-1185">Reference proteome</keyword>
<protein>
    <submittedName>
        <fullName evidence="2">Uncharacterized protein</fullName>
    </submittedName>
</protein>
<dbReference type="EMBL" id="JAUIQD010000005">
    <property type="protein sequence ID" value="KAK3349389.1"/>
    <property type="molecule type" value="Genomic_DNA"/>
</dbReference>
<organism evidence="2 3">
    <name type="scientific">Lasiosphaeria hispida</name>
    <dbReference type="NCBI Taxonomy" id="260671"/>
    <lineage>
        <taxon>Eukaryota</taxon>
        <taxon>Fungi</taxon>
        <taxon>Dikarya</taxon>
        <taxon>Ascomycota</taxon>
        <taxon>Pezizomycotina</taxon>
        <taxon>Sordariomycetes</taxon>
        <taxon>Sordariomycetidae</taxon>
        <taxon>Sordariales</taxon>
        <taxon>Lasiosphaeriaceae</taxon>
        <taxon>Lasiosphaeria</taxon>
    </lineage>
</organism>
<feature type="region of interest" description="Disordered" evidence="1">
    <location>
        <begin position="150"/>
        <end position="190"/>
    </location>
</feature>
<evidence type="ECO:0000256" key="1">
    <source>
        <dbReference type="SAM" id="MobiDB-lite"/>
    </source>
</evidence>
<dbReference type="AlphaFoldDB" id="A0AAJ0MC97"/>
<evidence type="ECO:0000313" key="3">
    <source>
        <dbReference type="Proteomes" id="UP001275084"/>
    </source>
</evidence>
<dbReference type="Proteomes" id="UP001275084">
    <property type="component" value="Unassembled WGS sequence"/>
</dbReference>
<comment type="caution">
    <text evidence="2">The sequence shown here is derived from an EMBL/GenBank/DDBJ whole genome shotgun (WGS) entry which is preliminary data.</text>
</comment>
<gene>
    <name evidence="2" type="ORF">B0T25DRAFT_241194</name>
</gene>